<gene>
    <name evidence="1" type="ORF">AMORRO_LOCUS14775</name>
</gene>
<dbReference type="EMBL" id="CAJVPV010031012">
    <property type="protein sequence ID" value="CAG8742003.1"/>
    <property type="molecule type" value="Genomic_DNA"/>
</dbReference>
<evidence type="ECO:0000313" key="2">
    <source>
        <dbReference type="Proteomes" id="UP000789342"/>
    </source>
</evidence>
<sequence>NLQPDHQQVSFGYTVIDVDALAVRLTNRMFTYSILLGCFEPSVFTPYMPISARILFLDPSTKKNVRCLTNDRGPLLKITWPSFLCSYSGAGTTFTRALDQCQKVTGL</sequence>
<dbReference type="AlphaFoldDB" id="A0A9N9ILZ4"/>
<proteinExistence type="predicted"/>
<keyword evidence="2" id="KW-1185">Reference proteome</keyword>
<accession>A0A9N9ILZ4</accession>
<name>A0A9N9ILZ4_9GLOM</name>
<dbReference type="Proteomes" id="UP000789342">
    <property type="component" value="Unassembled WGS sequence"/>
</dbReference>
<reference evidence="1" key="1">
    <citation type="submission" date="2021-06" db="EMBL/GenBank/DDBJ databases">
        <authorList>
            <person name="Kallberg Y."/>
            <person name="Tangrot J."/>
            <person name="Rosling A."/>
        </authorList>
    </citation>
    <scope>NUCLEOTIDE SEQUENCE</scope>
    <source>
        <strain evidence="1">CL551</strain>
    </source>
</reference>
<comment type="caution">
    <text evidence="1">The sequence shown here is derived from an EMBL/GenBank/DDBJ whole genome shotgun (WGS) entry which is preliminary data.</text>
</comment>
<protein>
    <submittedName>
        <fullName evidence="1">3727_t:CDS:1</fullName>
    </submittedName>
</protein>
<evidence type="ECO:0000313" key="1">
    <source>
        <dbReference type="EMBL" id="CAG8742003.1"/>
    </source>
</evidence>
<feature type="non-terminal residue" evidence="1">
    <location>
        <position position="107"/>
    </location>
</feature>
<organism evidence="1 2">
    <name type="scientific">Acaulospora morrowiae</name>
    <dbReference type="NCBI Taxonomy" id="94023"/>
    <lineage>
        <taxon>Eukaryota</taxon>
        <taxon>Fungi</taxon>
        <taxon>Fungi incertae sedis</taxon>
        <taxon>Mucoromycota</taxon>
        <taxon>Glomeromycotina</taxon>
        <taxon>Glomeromycetes</taxon>
        <taxon>Diversisporales</taxon>
        <taxon>Acaulosporaceae</taxon>
        <taxon>Acaulospora</taxon>
    </lineage>
</organism>